<accession>A0A7C5HHA2</accession>
<feature type="domain" description="HTH-like" evidence="1">
    <location>
        <begin position="46"/>
        <end position="100"/>
    </location>
</feature>
<proteinExistence type="predicted"/>
<organism evidence="2">
    <name type="scientific">Chlorobaculum parvum</name>
    <dbReference type="NCBI Taxonomy" id="274539"/>
    <lineage>
        <taxon>Bacteria</taxon>
        <taxon>Pseudomonadati</taxon>
        <taxon>Chlorobiota</taxon>
        <taxon>Chlorobiia</taxon>
        <taxon>Chlorobiales</taxon>
        <taxon>Chlorobiaceae</taxon>
        <taxon>Chlorobaculum</taxon>
    </lineage>
</organism>
<dbReference type="PANTHER" id="PTHR46889:SF4">
    <property type="entry name" value="TRANSPOSASE INSO FOR INSERTION SEQUENCE ELEMENT IS911B-RELATED"/>
    <property type="match status" value="1"/>
</dbReference>
<sequence>MKYRFIEKHKHLFAVRTMWRVLHVSVSGYYGWTLRPESKRSKESRNLTEAIKTIHQEHHETYSSPRIAEMLQHKGCRCSRSRTARLMRVLGIRARTARRFKVITNSKHHEPIAPNLLRQNFSVEMPNEVWRSDITYLRTDSGWGTT</sequence>
<dbReference type="InterPro" id="IPR050900">
    <property type="entry name" value="Transposase_IS3/IS150/IS904"/>
</dbReference>
<comment type="caution">
    <text evidence="2">The sequence shown here is derived from an EMBL/GenBank/DDBJ whole genome shotgun (WGS) entry which is preliminary data.</text>
</comment>
<dbReference type="PANTHER" id="PTHR46889">
    <property type="entry name" value="TRANSPOSASE INSF FOR INSERTION SEQUENCE IS3B-RELATED"/>
    <property type="match status" value="1"/>
</dbReference>
<dbReference type="Pfam" id="PF13276">
    <property type="entry name" value="HTH_21"/>
    <property type="match status" value="1"/>
</dbReference>
<dbReference type="AlphaFoldDB" id="A0A7C5HHA2"/>
<reference evidence="2" key="1">
    <citation type="journal article" date="2020" name="mSystems">
        <title>Genome- and Community-Level Interaction Insights into Carbon Utilization and Element Cycling Functions of Hydrothermarchaeota in Hydrothermal Sediment.</title>
        <authorList>
            <person name="Zhou Z."/>
            <person name="Liu Y."/>
            <person name="Xu W."/>
            <person name="Pan J."/>
            <person name="Luo Z.H."/>
            <person name="Li M."/>
        </authorList>
    </citation>
    <scope>NUCLEOTIDE SEQUENCE [LARGE SCALE GENOMIC DNA]</scope>
    <source>
        <strain evidence="2">HyVt-628</strain>
    </source>
</reference>
<dbReference type="EMBL" id="DRSK01000130">
    <property type="protein sequence ID" value="HHE07717.1"/>
    <property type="molecule type" value="Genomic_DNA"/>
</dbReference>
<dbReference type="Proteomes" id="UP000886059">
    <property type="component" value="Unassembled WGS sequence"/>
</dbReference>
<evidence type="ECO:0000313" key="2">
    <source>
        <dbReference type="EMBL" id="HHE07717.1"/>
    </source>
</evidence>
<name>A0A7C5HHA2_9CHLB</name>
<evidence type="ECO:0000259" key="1">
    <source>
        <dbReference type="Pfam" id="PF13276"/>
    </source>
</evidence>
<protein>
    <recommendedName>
        <fullName evidence="1">HTH-like domain-containing protein</fullName>
    </recommendedName>
</protein>
<dbReference type="InterPro" id="IPR025948">
    <property type="entry name" value="HTH-like_dom"/>
</dbReference>
<gene>
    <name evidence="2" type="ORF">ENL01_02210</name>
</gene>